<dbReference type="SUPFAM" id="SSF47598">
    <property type="entry name" value="Ribbon-helix-helix"/>
    <property type="match status" value="1"/>
</dbReference>
<protein>
    <submittedName>
        <fullName evidence="1">Uncharacterized protein</fullName>
    </submittedName>
</protein>
<dbReference type="EMBL" id="MWIH01000006">
    <property type="protein sequence ID" value="OQO91163.1"/>
    <property type="molecule type" value="Genomic_DNA"/>
</dbReference>
<organism evidence="1 2">
    <name type="scientific">Saccharomonospora piscinae</name>
    <dbReference type="NCBI Taxonomy" id="687388"/>
    <lineage>
        <taxon>Bacteria</taxon>
        <taxon>Bacillati</taxon>
        <taxon>Actinomycetota</taxon>
        <taxon>Actinomycetes</taxon>
        <taxon>Pseudonocardiales</taxon>
        <taxon>Pseudonocardiaceae</taxon>
        <taxon>Saccharomonospora</taxon>
    </lineage>
</organism>
<comment type="caution">
    <text evidence="1">The sequence shown here is derived from an EMBL/GenBank/DDBJ whole genome shotgun (WGS) entry which is preliminary data.</text>
</comment>
<proteinExistence type="predicted"/>
<name>A0A1V9A290_SACPI</name>
<gene>
    <name evidence="1" type="ORF">B1813_16905</name>
</gene>
<dbReference type="InterPro" id="IPR010985">
    <property type="entry name" value="Ribbon_hlx_hlx"/>
</dbReference>
<evidence type="ECO:0000313" key="1">
    <source>
        <dbReference type="EMBL" id="OQO91163.1"/>
    </source>
</evidence>
<dbReference type="AlphaFoldDB" id="A0A1V9A290"/>
<sequence length="91" mass="10143">MAMNLRLPQEAENALRAEAQRSGRSQQEIVRAALDRYLSAVPPQSSAESDPLLLSGKVLPPRIPYYKVTPTMSLPEGMSSSLELLDREDRF</sequence>
<dbReference type="STRING" id="1962155.B1813_16905"/>
<keyword evidence="2" id="KW-1185">Reference proteome</keyword>
<reference evidence="1 2" key="1">
    <citation type="submission" date="2017-02" db="EMBL/GenBank/DDBJ databases">
        <title>Draft genome of Saccharomonospora sp. 154.</title>
        <authorList>
            <person name="Alonso-Carmona G.S."/>
            <person name="De La Haba R."/>
            <person name="Vera-Gargallo B."/>
            <person name="Sandoval-Trujillo A.H."/>
            <person name="Ramirez-Duran N."/>
            <person name="Ventosa A."/>
        </authorList>
    </citation>
    <scope>NUCLEOTIDE SEQUENCE [LARGE SCALE GENOMIC DNA]</scope>
    <source>
        <strain evidence="1 2">LRS4.154</strain>
    </source>
</reference>
<dbReference type="RefSeq" id="WP_167305357.1">
    <property type="nucleotide sequence ID" value="NZ_MWIH01000006.1"/>
</dbReference>
<dbReference type="Proteomes" id="UP000192591">
    <property type="component" value="Unassembled WGS sequence"/>
</dbReference>
<accession>A0A1V9A290</accession>
<dbReference type="CDD" id="cd21631">
    <property type="entry name" value="RHH_CopG_NikR-like"/>
    <property type="match status" value="1"/>
</dbReference>
<evidence type="ECO:0000313" key="2">
    <source>
        <dbReference type="Proteomes" id="UP000192591"/>
    </source>
</evidence>
<dbReference type="GO" id="GO:0006355">
    <property type="term" value="P:regulation of DNA-templated transcription"/>
    <property type="evidence" value="ECO:0007669"/>
    <property type="project" value="InterPro"/>
</dbReference>